<organism evidence="2 3">
    <name type="scientific">Microbacterium koreense</name>
    <dbReference type="NCBI Taxonomy" id="323761"/>
    <lineage>
        <taxon>Bacteria</taxon>
        <taxon>Bacillati</taxon>
        <taxon>Actinomycetota</taxon>
        <taxon>Actinomycetes</taxon>
        <taxon>Micrococcales</taxon>
        <taxon>Microbacteriaceae</taxon>
        <taxon>Microbacterium</taxon>
    </lineage>
</organism>
<dbReference type="EMBL" id="JBHTIM010000001">
    <property type="protein sequence ID" value="MFD0781121.1"/>
    <property type="molecule type" value="Genomic_DNA"/>
</dbReference>
<dbReference type="RefSeq" id="WP_378750192.1">
    <property type="nucleotide sequence ID" value="NZ_JBHSSV010000002.1"/>
</dbReference>
<evidence type="ECO:0008006" key="4">
    <source>
        <dbReference type="Google" id="ProtNLM"/>
    </source>
</evidence>
<evidence type="ECO:0000313" key="2">
    <source>
        <dbReference type="EMBL" id="MFD0781121.1"/>
    </source>
</evidence>
<accession>A0ABW2ZRE4</accession>
<evidence type="ECO:0000313" key="3">
    <source>
        <dbReference type="Proteomes" id="UP001597042"/>
    </source>
</evidence>
<dbReference type="Proteomes" id="UP001597042">
    <property type="component" value="Unassembled WGS sequence"/>
</dbReference>
<name>A0ABW2ZRE4_9MICO</name>
<feature type="region of interest" description="Disordered" evidence="1">
    <location>
        <begin position="1"/>
        <end position="42"/>
    </location>
</feature>
<evidence type="ECO:0000256" key="1">
    <source>
        <dbReference type="SAM" id="MobiDB-lite"/>
    </source>
</evidence>
<keyword evidence="3" id="KW-1185">Reference proteome</keyword>
<comment type="caution">
    <text evidence="2">The sequence shown here is derived from an EMBL/GenBank/DDBJ whole genome shotgun (WGS) entry which is preliminary data.</text>
</comment>
<sequence length="42" mass="4100">MTTSSSVPTSGSTSLQPVPDDMNLLATSESTGSCCGGSCSTD</sequence>
<gene>
    <name evidence="2" type="ORF">ACFQZV_07380</name>
</gene>
<proteinExistence type="predicted"/>
<feature type="compositionally biased region" description="Low complexity" evidence="1">
    <location>
        <begin position="1"/>
        <end position="14"/>
    </location>
</feature>
<protein>
    <recommendedName>
        <fullName evidence="4">FxLD family lantipeptide</fullName>
    </recommendedName>
</protein>
<reference evidence="3" key="1">
    <citation type="journal article" date="2019" name="Int. J. Syst. Evol. Microbiol.">
        <title>The Global Catalogue of Microorganisms (GCM) 10K type strain sequencing project: providing services to taxonomists for standard genome sequencing and annotation.</title>
        <authorList>
            <consortium name="The Broad Institute Genomics Platform"/>
            <consortium name="The Broad Institute Genome Sequencing Center for Infectious Disease"/>
            <person name="Wu L."/>
            <person name="Ma J."/>
        </authorList>
    </citation>
    <scope>NUCLEOTIDE SEQUENCE [LARGE SCALE GENOMIC DNA]</scope>
    <source>
        <strain evidence="3">CCUG 50754</strain>
    </source>
</reference>
<feature type="compositionally biased region" description="Low complexity" evidence="1">
    <location>
        <begin position="27"/>
        <end position="42"/>
    </location>
</feature>